<dbReference type="Proteomes" id="UP000260665">
    <property type="component" value="Unassembled WGS sequence"/>
</dbReference>
<dbReference type="EMBL" id="QFZK01000011">
    <property type="protein sequence ID" value="RFO95944.1"/>
    <property type="molecule type" value="Genomic_DNA"/>
</dbReference>
<dbReference type="PANTHER" id="PTHR43300:SF11">
    <property type="entry name" value="ACETYLTRANSFERASE RV3034C-RELATED"/>
    <property type="match status" value="1"/>
</dbReference>
<keyword evidence="2 5" id="KW-0808">Transferase</keyword>
<dbReference type="Gene3D" id="2.160.10.10">
    <property type="entry name" value="Hexapeptide repeat proteins"/>
    <property type="match status" value="1"/>
</dbReference>
<organism evidence="5 6">
    <name type="scientific">Rhodoferax lacus</name>
    <dbReference type="NCBI Taxonomy" id="2184758"/>
    <lineage>
        <taxon>Bacteria</taxon>
        <taxon>Pseudomonadati</taxon>
        <taxon>Pseudomonadota</taxon>
        <taxon>Betaproteobacteria</taxon>
        <taxon>Burkholderiales</taxon>
        <taxon>Comamonadaceae</taxon>
        <taxon>Rhodoferax</taxon>
    </lineage>
</organism>
<accession>A0A3E1R9A2</accession>
<dbReference type="PROSITE" id="PS00101">
    <property type="entry name" value="HEXAPEP_TRANSFERASES"/>
    <property type="match status" value="1"/>
</dbReference>
<protein>
    <submittedName>
        <fullName evidence="5">Chloramphenicol acetyltransferase</fullName>
    </submittedName>
</protein>
<evidence type="ECO:0000256" key="1">
    <source>
        <dbReference type="ARBA" id="ARBA00007274"/>
    </source>
</evidence>
<evidence type="ECO:0000313" key="5">
    <source>
        <dbReference type="EMBL" id="RFO95944.1"/>
    </source>
</evidence>
<keyword evidence="6" id="KW-1185">Reference proteome</keyword>
<keyword evidence="4" id="KW-0012">Acyltransferase</keyword>
<dbReference type="RefSeq" id="WP_117179022.1">
    <property type="nucleotide sequence ID" value="NZ_QFZK01000011.1"/>
</dbReference>
<dbReference type="InterPro" id="IPR011004">
    <property type="entry name" value="Trimer_LpxA-like_sf"/>
</dbReference>
<dbReference type="PANTHER" id="PTHR43300">
    <property type="entry name" value="ACETYLTRANSFERASE"/>
    <property type="match status" value="1"/>
</dbReference>
<dbReference type="InterPro" id="IPR050179">
    <property type="entry name" value="Trans_hexapeptide_repeat"/>
</dbReference>
<evidence type="ECO:0000256" key="2">
    <source>
        <dbReference type="ARBA" id="ARBA00022679"/>
    </source>
</evidence>
<evidence type="ECO:0000256" key="4">
    <source>
        <dbReference type="ARBA" id="ARBA00023315"/>
    </source>
</evidence>
<dbReference type="OrthoDB" id="272049at2"/>
<sequence length="197" mass="21842">MGKLFRFFVLLLQKIRKRNNIQSLAVSPRSLIGHHIEIGNFTQVDGKSAIGSYTYIGAHSSVTRASIGRYVSIGNNVSIGPGEHELMNYSTSSHFYEKIYDELTKEDCVIESDVWIGVDAIVLRGVKVGVGAVIAANAVVTRNVPDFAIVAGVPARFIRYRFDEFTRNALLSSRWWESDKQTAQSIFKSLNLNGASK</sequence>
<dbReference type="InterPro" id="IPR001451">
    <property type="entry name" value="Hexapep"/>
</dbReference>
<dbReference type="Pfam" id="PF00132">
    <property type="entry name" value="Hexapep"/>
    <property type="match status" value="1"/>
</dbReference>
<comment type="similarity">
    <text evidence="1">Belongs to the transferase hexapeptide repeat family.</text>
</comment>
<dbReference type="CDD" id="cd03349">
    <property type="entry name" value="LbH_XAT"/>
    <property type="match status" value="1"/>
</dbReference>
<evidence type="ECO:0000256" key="3">
    <source>
        <dbReference type="ARBA" id="ARBA00022737"/>
    </source>
</evidence>
<name>A0A3E1R9A2_9BURK</name>
<reference evidence="5 6" key="1">
    <citation type="submission" date="2018-05" db="EMBL/GenBank/DDBJ databases">
        <title>Rhodoferax soyangensis sp.nov., isolated from an oligotrophic freshwater lake.</title>
        <authorList>
            <person name="Park M."/>
        </authorList>
    </citation>
    <scope>NUCLEOTIDE SEQUENCE [LARGE SCALE GENOMIC DNA]</scope>
    <source>
        <strain evidence="5 6">IMCC26218</strain>
    </source>
</reference>
<gene>
    <name evidence="5" type="ORF">DIC66_16080</name>
</gene>
<evidence type="ECO:0000313" key="6">
    <source>
        <dbReference type="Proteomes" id="UP000260665"/>
    </source>
</evidence>
<dbReference type="SUPFAM" id="SSF51161">
    <property type="entry name" value="Trimeric LpxA-like enzymes"/>
    <property type="match status" value="1"/>
</dbReference>
<comment type="caution">
    <text evidence="5">The sequence shown here is derived from an EMBL/GenBank/DDBJ whole genome shotgun (WGS) entry which is preliminary data.</text>
</comment>
<keyword evidence="3" id="KW-0677">Repeat</keyword>
<dbReference type="AlphaFoldDB" id="A0A3E1R9A2"/>
<dbReference type="InterPro" id="IPR018357">
    <property type="entry name" value="Hexapep_transf_CS"/>
</dbReference>
<dbReference type="GO" id="GO:0016746">
    <property type="term" value="F:acyltransferase activity"/>
    <property type="evidence" value="ECO:0007669"/>
    <property type="project" value="UniProtKB-KW"/>
</dbReference>
<proteinExistence type="inferred from homology"/>